<dbReference type="InterPro" id="IPR023214">
    <property type="entry name" value="HAD_sf"/>
</dbReference>
<dbReference type="InterPro" id="IPR006379">
    <property type="entry name" value="HAD-SF_hydro_IIB"/>
</dbReference>
<evidence type="ECO:0000313" key="2">
    <source>
        <dbReference type="EMBL" id="SKA04333.1"/>
    </source>
</evidence>
<dbReference type="EC" id="3.1.3.23" evidence="1 2"/>
<organism evidence="2 3">
    <name type="scientific">Photobacterium toruni</name>
    <dbReference type="NCBI Taxonomy" id="1935446"/>
    <lineage>
        <taxon>Bacteria</taxon>
        <taxon>Pseudomonadati</taxon>
        <taxon>Pseudomonadota</taxon>
        <taxon>Gammaproteobacteria</taxon>
        <taxon>Vibrionales</taxon>
        <taxon>Vibrionaceae</taxon>
        <taxon>Photobacterium</taxon>
    </lineage>
</organism>
<dbReference type="SFLD" id="SFLDG01140">
    <property type="entry name" value="C2.B:_Phosphomannomutase_and_P"/>
    <property type="match status" value="1"/>
</dbReference>
<dbReference type="OrthoDB" id="9781413at2"/>
<dbReference type="GO" id="GO:0000287">
    <property type="term" value="F:magnesium ion binding"/>
    <property type="evidence" value="ECO:0007669"/>
    <property type="project" value="TreeGrafter"/>
</dbReference>
<dbReference type="Gene3D" id="3.40.50.1000">
    <property type="entry name" value="HAD superfamily/HAD-like"/>
    <property type="match status" value="1"/>
</dbReference>
<dbReference type="Proteomes" id="UP001306119">
    <property type="component" value="Unassembled WGS sequence"/>
</dbReference>
<evidence type="ECO:0000313" key="3">
    <source>
        <dbReference type="Proteomes" id="UP000191116"/>
    </source>
</evidence>
<dbReference type="SUPFAM" id="SSF56784">
    <property type="entry name" value="HAD-like"/>
    <property type="match status" value="1"/>
</dbReference>
<dbReference type="Pfam" id="PF08282">
    <property type="entry name" value="Hydrolase_3"/>
    <property type="match status" value="1"/>
</dbReference>
<dbReference type="GO" id="GO:0005829">
    <property type="term" value="C:cytosol"/>
    <property type="evidence" value="ECO:0007669"/>
    <property type="project" value="TreeGrafter"/>
</dbReference>
<dbReference type="PANTHER" id="PTHR10000:SF8">
    <property type="entry name" value="HAD SUPERFAMILY HYDROLASE-LIKE, TYPE 3"/>
    <property type="match status" value="1"/>
</dbReference>
<dbReference type="InterPro" id="IPR000150">
    <property type="entry name" value="Cof"/>
</dbReference>
<dbReference type="Gene3D" id="3.30.1240.10">
    <property type="match status" value="1"/>
</dbReference>
<dbReference type="AlphaFoldDB" id="A0A1T4QKM9"/>
<dbReference type="PROSITE" id="PS01228">
    <property type="entry name" value="COF_1"/>
    <property type="match status" value="1"/>
</dbReference>
<evidence type="ECO:0000313" key="1">
    <source>
        <dbReference type="EMBL" id="MEC6830883.1"/>
    </source>
</evidence>
<keyword evidence="2" id="KW-0378">Hydrolase</keyword>
<reference evidence="1 4" key="2">
    <citation type="submission" date="2024-01" db="EMBL/GenBank/DDBJ databases">
        <title>Active colonisers of the gastrointestinal tract of Atlantic salmon farmed in a warm water region.</title>
        <authorList>
            <person name="Bowman J.P."/>
        </authorList>
    </citation>
    <scope>NUCLEOTIDE SEQUENCE [LARGE SCALE GENOMIC DNA]</scope>
    <source>
        <strain evidence="1 4">S3MW1</strain>
    </source>
</reference>
<dbReference type="PROSITE" id="PS01229">
    <property type="entry name" value="COF_2"/>
    <property type="match status" value="1"/>
</dbReference>
<dbReference type="NCBIfam" id="TIGR00099">
    <property type="entry name" value="Cof-subfamily"/>
    <property type="match status" value="1"/>
</dbReference>
<evidence type="ECO:0000313" key="4">
    <source>
        <dbReference type="Proteomes" id="UP001306119"/>
    </source>
</evidence>
<dbReference type="InterPro" id="IPR036412">
    <property type="entry name" value="HAD-like_sf"/>
</dbReference>
<dbReference type="PANTHER" id="PTHR10000">
    <property type="entry name" value="PHOSPHOSERINE PHOSPHATASE"/>
    <property type="match status" value="1"/>
</dbReference>
<dbReference type="RefSeq" id="WP_080173935.1">
    <property type="nucleotide sequence ID" value="NZ_AP024855.1"/>
</dbReference>
<dbReference type="GO" id="GO:0050308">
    <property type="term" value="F:sugar-phosphatase activity"/>
    <property type="evidence" value="ECO:0007669"/>
    <property type="project" value="UniProtKB-EC"/>
</dbReference>
<name>A0A1T4QKM9_9GAMM</name>
<dbReference type="EMBL" id="JAYXUG010000002">
    <property type="protein sequence ID" value="MEC6830883.1"/>
    <property type="molecule type" value="Genomic_DNA"/>
</dbReference>
<sequence length="269" mass="29359">MYKLVALDMDGTLLNSDGTISAINKQAIAAAREQGVYVVLASGRPIEGMTWALKELNMDSDNDFVLSYNASLVQRVASQEVVRSQTLKGIDAKTIAAIAHDLGVHVHAFSRRQGLITPEHNYYTDHEAKINGLTITLANFAELDDNEEIMKVMIIDEAERLEAAIAQLPSDLYQQYTIVRSAPFFLEFMHTNSNKGVGVKALADFLNIKQDEVIAMGDAGNDHHMIEFAGLGVAMGNATDETKAIANYITDTNNNGGVAQVIEKFILNA</sequence>
<dbReference type="SFLD" id="SFLDG01144">
    <property type="entry name" value="C2.B.4:_PGP_Like"/>
    <property type="match status" value="1"/>
</dbReference>
<dbReference type="CDD" id="cd07516">
    <property type="entry name" value="HAD_Pase"/>
    <property type="match status" value="1"/>
</dbReference>
<dbReference type="NCBIfam" id="TIGR01484">
    <property type="entry name" value="HAD-SF-IIB"/>
    <property type="match status" value="1"/>
</dbReference>
<dbReference type="Proteomes" id="UP000191116">
    <property type="component" value="Unassembled WGS sequence"/>
</dbReference>
<accession>A0A1T4QKM9</accession>
<protein>
    <submittedName>
        <fullName evidence="2">Sugar phosphatase YidA</fullName>
        <ecNumber evidence="1 2">3.1.3.23</ecNumber>
    </submittedName>
    <submittedName>
        <fullName evidence="1">Sugar-phosphatase</fullName>
    </submittedName>
</protein>
<gene>
    <name evidence="2" type="primary">yidA</name>
    <name evidence="2" type="ORF">CZ814_01048</name>
    <name evidence="1" type="ORF">VXS06_03810</name>
</gene>
<keyword evidence="4" id="KW-1185">Reference proteome</keyword>
<dbReference type="SFLD" id="SFLDS00003">
    <property type="entry name" value="Haloacid_Dehalogenase"/>
    <property type="match status" value="1"/>
</dbReference>
<proteinExistence type="predicted"/>
<dbReference type="NCBIfam" id="NF007806">
    <property type="entry name" value="PRK10513.1"/>
    <property type="match status" value="1"/>
</dbReference>
<reference evidence="2 3" key="1">
    <citation type="submission" date="2017-02" db="EMBL/GenBank/DDBJ databases">
        <authorList>
            <person name="Peterson S.W."/>
        </authorList>
    </citation>
    <scope>NUCLEOTIDE SEQUENCE [LARGE SCALE GENOMIC DNA]</scope>
    <source>
        <strain evidence="2 3">CECT 9189</strain>
    </source>
</reference>
<dbReference type="EMBL" id="FUWP01000003">
    <property type="protein sequence ID" value="SKA04333.1"/>
    <property type="molecule type" value="Genomic_DNA"/>
</dbReference>